<comment type="subcellular location">
    <subcellularLocation>
        <location evidence="1">Nucleus</location>
    </subcellularLocation>
</comment>
<feature type="compositionally biased region" description="Basic and acidic residues" evidence="4">
    <location>
        <begin position="293"/>
        <end position="304"/>
    </location>
</feature>
<evidence type="ECO:0000256" key="2">
    <source>
        <dbReference type="ARBA" id="ARBA00006076"/>
    </source>
</evidence>
<feature type="region of interest" description="Disordered" evidence="4">
    <location>
        <begin position="293"/>
        <end position="325"/>
    </location>
</feature>
<feature type="compositionally biased region" description="Basic and acidic residues" evidence="4">
    <location>
        <begin position="233"/>
        <end position="260"/>
    </location>
</feature>
<feature type="compositionally biased region" description="Basic and acidic residues" evidence="4">
    <location>
        <begin position="156"/>
        <end position="169"/>
    </location>
</feature>
<feature type="compositionally biased region" description="Low complexity" evidence="4">
    <location>
        <begin position="219"/>
        <end position="229"/>
    </location>
</feature>
<feature type="compositionally biased region" description="Basic and acidic residues" evidence="4">
    <location>
        <begin position="40"/>
        <end position="74"/>
    </location>
</feature>
<keyword evidence="3" id="KW-0539">Nucleus</keyword>
<proteinExistence type="inferred from homology"/>
<dbReference type="PANTHER" id="PTHR14152">
    <property type="entry name" value="SQUAMOUS CELL CARCINOMA ANTIGEN RECOGNISED BY CYTOTOXIC T LYMPHOCYTES"/>
    <property type="match status" value="1"/>
</dbReference>
<evidence type="ECO:0000256" key="4">
    <source>
        <dbReference type="SAM" id="MobiDB-lite"/>
    </source>
</evidence>
<organism evidence="5 6">
    <name type="scientific">Saguinus oedipus</name>
    <name type="common">Cotton-top tamarin</name>
    <name type="synonym">Oedipomidas oedipus</name>
    <dbReference type="NCBI Taxonomy" id="9490"/>
    <lineage>
        <taxon>Eukaryota</taxon>
        <taxon>Metazoa</taxon>
        <taxon>Chordata</taxon>
        <taxon>Craniata</taxon>
        <taxon>Vertebrata</taxon>
        <taxon>Euteleostomi</taxon>
        <taxon>Mammalia</taxon>
        <taxon>Eutheria</taxon>
        <taxon>Euarchontoglires</taxon>
        <taxon>Primates</taxon>
        <taxon>Haplorrhini</taxon>
        <taxon>Platyrrhini</taxon>
        <taxon>Cebidae</taxon>
        <taxon>Callitrichinae</taxon>
        <taxon>Saguinus</taxon>
    </lineage>
</organism>
<sequence>MHAVDSFREGKTIVLTLKDKGVLQEEEKDVMVNMNLLRKKQPDYLPKKQPDYLPKKQPDYLPKKQPDYLPKKQPDYLPYAEDESLDDPMQQKPRSILCNRTDGPRELELEEIPAKLRLQARSLSSVAPGLASDYLTPEEMVTFKKTKRRVKKIRKKEKEVVTRDGDFGSRLRGRGRCRVSAVEEEKEPVPQPPAVGRHPVKNLDLSDEKEGPRGGPRGAGAAEAAGEGALLRQLRDSGEKVVETVKEPESRHRGWEKAANPERKGATVFNATSEFCRTFREIPTYWLDKERWDHGGSESDREENGGWSTVSPDEGKQQQDVSASSTPVLDEELITGRLAAALLLCQNKGLLEATVQMVARVNASNKSLSSAMHCIEEKMAMDDKYGRLEEDRGFRQDFDEKDGYKADVKTEYVDETGRKLMPKEAFHSCPTVSTARAQARTRRS</sequence>
<evidence type="ECO:0000313" key="5">
    <source>
        <dbReference type="EMBL" id="KAK2117666.1"/>
    </source>
</evidence>
<dbReference type="Proteomes" id="UP001266305">
    <property type="component" value="Unassembled WGS sequence"/>
</dbReference>
<evidence type="ECO:0000313" key="6">
    <source>
        <dbReference type="Proteomes" id="UP001266305"/>
    </source>
</evidence>
<gene>
    <name evidence="5" type="ORF">P7K49_004552</name>
</gene>
<reference evidence="5 6" key="1">
    <citation type="submission" date="2023-05" db="EMBL/GenBank/DDBJ databases">
        <title>B98-5 Cell Line De Novo Hybrid Assembly: An Optical Mapping Approach.</title>
        <authorList>
            <person name="Kananen K."/>
            <person name="Auerbach J.A."/>
            <person name="Kautto E."/>
            <person name="Blachly J.S."/>
        </authorList>
    </citation>
    <scope>NUCLEOTIDE SEQUENCE [LARGE SCALE GENOMIC DNA]</scope>
    <source>
        <strain evidence="5">B95-8</strain>
        <tissue evidence="5">Cell line</tissue>
    </source>
</reference>
<name>A0ABQ9W8G2_SAGOE</name>
<dbReference type="EMBL" id="JASSZA010000002">
    <property type="protein sequence ID" value="KAK2117666.1"/>
    <property type="molecule type" value="Genomic_DNA"/>
</dbReference>
<evidence type="ECO:0000256" key="1">
    <source>
        <dbReference type="ARBA" id="ARBA00004123"/>
    </source>
</evidence>
<dbReference type="InterPro" id="IPR005011">
    <property type="entry name" value="SNU66/SART1"/>
</dbReference>
<feature type="compositionally biased region" description="Basic residues" evidence="4">
    <location>
        <begin position="145"/>
        <end position="155"/>
    </location>
</feature>
<keyword evidence="6" id="KW-1185">Reference proteome</keyword>
<feature type="region of interest" description="Disordered" evidence="4">
    <location>
        <begin position="40"/>
        <end position="95"/>
    </location>
</feature>
<protein>
    <submittedName>
        <fullName evidence="5">Uncharacterized protein</fullName>
    </submittedName>
</protein>
<accession>A0ABQ9W8G2</accession>
<dbReference type="Pfam" id="PF03343">
    <property type="entry name" value="SART-1"/>
    <property type="match status" value="1"/>
</dbReference>
<comment type="caution">
    <text evidence="5">The sequence shown here is derived from an EMBL/GenBank/DDBJ whole genome shotgun (WGS) entry which is preliminary data.</text>
</comment>
<feature type="region of interest" description="Disordered" evidence="4">
    <location>
        <begin position="145"/>
        <end position="260"/>
    </location>
</feature>
<evidence type="ECO:0000256" key="3">
    <source>
        <dbReference type="ARBA" id="ARBA00023242"/>
    </source>
</evidence>
<dbReference type="PANTHER" id="PTHR14152:SF5">
    <property type="entry name" value="U4_U6.U5 TRI-SNRNP-ASSOCIATED PROTEIN 1"/>
    <property type="match status" value="1"/>
</dbReference>
<comment type="similarity">
    <text evidence="2">Belongs to the SNU66/SART1 family.</text>
</comment>